<organism evidence="1 2">
    <name type="scientific">Fusarium albosuccineum</name>
    <dbReference type="NCBI Taxonomy" id="1237068"/>
    <lineage>
        <taxon>Eukaryota</taxon>
        <taxon>Fungi</taxon>
        <taxon>Dikarya</taxon>
        <taxon>Ascomycota</taxon>
        <taxon>Pezizomycotina</taxon>
        <taxon>Sordariomycetes</taxon>
        <taxon>Hypocreomycetidae</taxon>
        <taxon>Hypocreales</taxon>
        <taxon>Nectriaceae</taxon>
        <taxon>Fusarium</taxon>
        <taxon>Fusarium decemcellulare species complex</taxon>
    </lineage>
</organism>
<reference evidence="1 2" key="1">
    <citation type="submission" date="2020-01" db="EMBL/GenBank/DDBJ databases">
        <title>Identification and distribution of gene clusters putatively required for synthesis of sphingolipid metabolism inhibitors in phylogenetically diverse species of the filamentous fungus Fusarium.</title>
        <authorList>
            <person name="Kim H.-S."/>
            <person name="Busman M."/>
            <person name="Brown D.W."/>
            <person name="Divon H."/>
            <person name="Uhlig S."/>
            <person name="Proctor R.H."/>
        </authorList>
    </citation>
    <scope>NUCLEOTIDE SEQUENCE [LARGE SCALE GENOMIC DNA]</scope>
    <source>
        <strain evidence="1 2">NRRL 20459</strain>
    </source>
</reference>
<evidence type="ECO:0000313" key="2">
    <source>
        <dbReference type="Proteomes" id="UP000554235"/>
    </source>
</evidence>
<accession>A0A8H4PD99</accession>
<dbReference type="Proteomes" id="UP000554235">
    <property type="component" value="Unassembled WGS sequence"/>
</dbReference>
<dbReference type="EMBL" id="JAADYS010000636">
    <property type="protein sequence ID" value="KAF4468270.1"/>
    <property type="molecule type" value="Genomic_DNA"/>
</dbReference>
<dbReference type="OrthoDB" id="4789692at2759"/>
<proteinExistence type="predicted"/>
<protein>
    <submittedName>
        <fullName evidence="1">Uncharacterized protein</fullName>
    </submittedName>
</protein>
<dbReference type="AlphaFoldDB" id="A0A8H4PD99"/>
<comment type="caution">
    <text evidence="1">The sequence shown here is derived from an EMBL/GenBank/DDBJ whole genome shotgun (WGS) entry which is preliminary data.</text>
</comment>
<sequence length="543" mass="61863">MPPKDAQLALLQARVARNLCIVPEQVRQAFSTDSESFYHELVNVSTKYNDWTSVQESLVKARAVRHMYEEIREPDEGDWTADDAEHATEILEDKYFRSIDSCIQVIPKTWKLSAAISAAQSDVEIKNVHIIMCCITEPADIGLDGGFVRIPIPLSQPSRGSKETRLLSSQTELEALRRTLGKGLVSFDVDEQLPVVHQAIITALAAKKMGNLSVELHNWDWAKRQTRQDTLRNYIQAISATRIIIWLPCSGSNWATRPSFERFYQQVTAAKSLHKTGSLTVYPSPEESRDDGLKITDIKAFDAIAGARDCPVAFSYRPKTCFGRGECRMADWRHRVKKMVLKRTYSDSSNHVIIGSSDNTELWNRLCCTFGQVPVVPQPGFELGNSGPVDVFWFHQQYIDSLRSYGEIRDFVCGDSIPAIAFTKWQDDGRLVCRRLNPDKDLLWYSTDREERLHKLRELEAFCLYVRAKLLELPGPSFESLRVGARFDVGVSELSTRGRFFINEVTRWNNADYMSDHILDAPYDKICRALGERFADLYGEKMK</sequence>
<name>A0A8H4PD99_9HYPO</name>
<gene>
    <name evidence="1" type="ORF">FALBO_4837</name>
</gene>
<keyword evidence="2" id="KW-1185">Reference proteome</keyword>
<evidence type="ECO:0000313" key="1">
    <source>
        <dbReference type="EMBL" id="KAF4468270.1"/>
    </source>
</evidence>